<comment type="similarity">
    <text evidence="1">Belongs to the short-chain dehydrogenases/reductases (SDR) family.</text>
</comment>
<dbReference type="PRINTS" id="PR00080">
    <property type="entry name" value="SDRFAMILY"/>
</dbReference>
<proteinExistence type="inferred from homology"/>
<dbReference type="InterPro" id="IPR002347">
    <property type="entry name" value="SDR_fam"/>
</dbReference>
<accession>A0A1G4WFW2</accession>
<dbReference type="Proteomes" id="UP000199707">
    <property type="component" value="Unassembled WGS sequence"/>
</dbReference>
<dbReference type="PANTHER" id="PTHR42760">
    <property type="entry name" value="SHORT-CHAIN DEHYDROGENASES/REDUCTASES FAMILY MEMBER"/>
    <property type="match status" value="1"/>
</dbReference>
<protein>
    <submittedName>
        <fullName evidence="3">NAD(P)-dependent dehydrogenase, short-chain alcohol dehydrogenase family</fullName>
    </submittedName>
</protein>
<keyword evidence="2" id="KW-0560">Oxidoreductase</keyword>
<evidence type="ECO:0000313" key="3">
    <source>
        <dbReference type="EMBL" id="SCX22230.1"/>
    </source>
</evidence>
<dbReference type="Gene3D" id="3.40.50.720">
    <property type="entry name" value="NAD(P)-binding Rossmann-like Domain"/>
    <property type="match status" value="1"/>
</dbReference>
<dbReference type="STRING" id="1502745.SAMN02799620_03217"/>
<organism evidence="3 4">
    <name type="scientific">Mycolicibacterium fluoranthenivorans</name>
    <dbReference type="NCBI Taxonomy" id="258505"/>
    <lineage>
        <taxon>Bacteria</taxon>
        <taxon>Bacillati</taxon>
        <taxon>Actinomycetota</taxon>
        <taxon>Actinomycetes</taxon>
        <taxon>Mycobacteriales</taxon>
        <taxon>Mycobacteriaceae</taxon>
        <taxon>Mycolicibacterium</taxon>
    </lineage>
</organism>
<evidence type="ECO:0000256" key="1">
    <source>
        <dbReference type="ARBA" id="ARBA00006484"/>
    </source>
</evidence>
<dbReference type="FunFam" id="3.40.50.720:FF:000084">
    <property type="entry name" value="Short-chain dehydrogenase reductase"/>
    <property type="match status" value="1"/>
</dbReference>
<evidence type="ECO:0000256" key="2">
    <source>
        <dbReference type="ARBA" id="ARBA00023002"/>
    </source>
</evidence>
<name>A0A1G4WFW2_9MYCO</name>
<dbReference type="InterPro" id="IPR036291">
    <property type="entry name" value="NAD(P)-bd_dom_sf"/>
</dbReference>
<dbReference type="RefSeq" id="WP_090358595.1">
    <property type="nucleotide sequence ID" value="NZ_FMUB01000006.1"/>
</dbReference>
<reference evidence="4" key="1">
    <citation type="submission" date="2016-10" db="EMBL/GenBank/DDBJ databases">
        <authorList>
            <person name="Varghese N."/>
            <person name="Submissions S."/>
        </authorList>
    </citation>
    <scope>NUCLEOTIDE SEQUENCE [LARGE SCALE GENOMIC DNA]</scope>
    <source>
        <strain evidence="4">UNC267MFSha1.1M11</strain>
    </source>
</reference>
<dbReference type="Pfam" id="PF13561">
    <property type="entry name" value="adh_short_C2"/>
    <property type="match status" value="1"/>
</dbReference>
<sequence>MNRLNDKVALVTGSCRGIGHAIAEAFAREGATTIATGRSKTDESFGPRHPGIHYRQLDVSQEEDWATVIEEILDRFGRIDVLANNAGIIAYQGLHELSVAEWERVIATNQTGTFLGMRSVIPHMVSRRSGSIINVSSIWGNAAVAGAHAYHATKGAVRNMSKSAAISYAKDNVRVNSVHPGFIKTPLTDAQEVEINEFVVAQTPMGRAGRPEEIANGVVFLASDEASFVTGSELVIDGGYLAQ</sequence>
<dbReference type="PRINTS" id="PR00081">
    <property type="entry name" value="GDHRDH"/>
</dbReference>
<evidence type="ECO:0000313" key="4">
    <source>
        <dbReference type="Proteomes" id="UP000199707"/>
    </source>
</evidence>
<dbReference type="AlphaFoldDB" id="A0A1G4WFW2"/>
<dbReference type="GO" id="GO:0016616">
    <property type="term" value="F:oxidoreductase activity, acting on the CH-OH group of donors, NAD or NADP as acceptor"/>
    <property type="evidence" value="ECO:0007669"/>
    <property type="project" value="TreeGrafter"/>
</dbReference>
<dbReference type="SUPFAM" id="SSF51735">
    <property type="entry name" value="NAD(P)-binding Rossmann-fold domains"/>
    <property type="match status" value="1"/>
</dbReference>
<gene>
    <name evidence="3" type="ORF">SAMN02799620_03217</name>
</gene>
<dbReference type="EMBL" id="FMUB01000006">
    <property type="protein sequence ID" value="SCX22230.1"/>
    <property type="molecule type" value="Genomic_DNA"/>
</dbReference>
<dbReference type="NCBIfam" id="NF005559">
    <property type="entry name" value="PRK07231.1"/>
    <property type="match status" value="1"/>
</dbReference>